<dbReference type="InterPro" id="IPR051453">
    <property type="entry name" value="MBL_Glyoxalase_II"/>
</dbReference>
<dbReference type="InterPro" id="IPR001279">
    <property type="entry name" value="Metallo-B-lactamas"/>
</dbReference>
<dbReference type="Gene3D" id="3.60.15.10">
    <property type="entry name" value="Ribonuclease Z/Hydroxyacylglutathione hydrolase-like"/>
    <property type="match status" value="1"/>
</dbReference>
<gene>
    <name evidence="3" type="ORF">BN46_0724</name>
    <name evidence="4" type="ORF">HMPREF9719_00785</name>
</gene>
<evidence type="ECO:0000256" key="1">
    <source>
        <dbReference type="SAM" id="MobiDB-lite"/>
    </source>
</evidence>
<evidence type="ECO:0000313" key="4">
    <source>
        <dbReference type="EMBL" id="EJZ82264.1"/>
    </source>
</evidence>
<dbReference type="Pfam" id="PF00753">
    <property type="entry name" value="Lactamase_B"/>
    <property type="match status" value="1"/>
</dbReference>
<accession>I7JW10</accession>
<dbReference type="AlphaFoldDB" id="I7JW10"/>
<protein>
    <recommendedName>
        <fullName evidence="2">Metallo-beta-lactamase domain-containing protein</fullName>
    </recommendedName>
</protein>
<dbReference type="HOGENOM" id="CLU_030571_5_4_11"/>
<dbReference type="RefSeq" id="WP_004600675.1">
    <property type="nucleotide sequence ID" value="NZ_HF541866.1"/>
</dbReference>
<organism evidence="3 6">
    <name type="scientific">Corynebacterium otitidis ATCC 51513</name>
    <dbReference type="NCBI Taxonomy" id="883169"/>
    <lineage>
        <taxon>Bacteria</taxon>
        <taxon>Bacillati</taxon>
        <taxon>Actinomycetota</taxon>
        <taxon>Actinomycetes</taxon>
        <taxon>Mycobacteriales</taxon>
        <taxon>Corynebacteriaceae</taxon>
        <taxon>Corynebacterium</taxon>
    </lineage>
</organism>
<dbReference type="PATRIC" id="fig|883169.3.peg.752"/>
<dbReference type="PANTHER" id="PTHR46233">
    <property type="entry name" value="HYDROXYACYLGLUTATHIONE HYDROLASE GLOC"/>
    <property type="match status" value="1"/>
</dbReference>
<reference evidence="4 5" key="2">
    <citation type="submission" date="2012-08" db="EMBL/GenBank/DDBJ databases">
        <title>The Genome Sequence of Turicella otitidis ATCC 51513.</title>
        <authorList>
            <consortium name="The Broad Institute Genome Sequencing Platform"/>
            <person name="Earl A."/>
            <person name="Ward D."/>
            <person name="Feldgarden M."/>
            <person name="Gevers D."/>
            <person name="Huys G."/>
            <person name="Walker B."/>
            <person name="Young S.K."/>
            <person name="Zeng Q."/>
            <person name="Gargeya S."/>
            <person name="Fitzgerald M."/>
            <person name="Haas B."/>
            <person name="Abouelleil A."/>
            <person name="Alvarado L."/>
            <person name="Arachchi H.M."/>
            <person name="Berlin A.M."/>
            <person name="Chapman S.B."/>
            <person name="Goldberg J."/>
            <person name="Griggs A."/>
            <person name="Gujja S."/>
            <person name="Hansen M."/>
            <person name="Howarth C."/>
            <person name="Imamovic A."/>
            <person name="Larimer J."/>
            <person name="McCowen C."/>
            <person name="Montmayeur A."/>
            <person name="Murphy C."/>
            <person name="Neiman D."/>
            <person name="Pearson M."/>
            <person name="Priest M."/>
            <person name="Roberts A."/>
            <person name="Saif S."/>
            <person name="Shea T."/>
            <person name="Sisk P."/>
            <person name="Sykes S."/>
            <person name="Wortman J."/>
            <person name="Nusbaum C."/>
            <person name="Birren B."/>
        </authorList>
    </citation>
    <scope>NUCLEOTIDE SEQUENCE [LARGE SCALE GENOMIC DNA]</scope>
    <source>
        <strain evidence="4 5">ATCC 51513</strain>
    </source>
</reference>
<dbReference type="InterPro" id="IPR036866">
    <property type="entry name" value="RibonucZ/Hydroxyglut_hydro"/>
</dbReference>
<dbReference type="EMBL" id="AHAE01000036">
    <property type="protein sequence ID" value="EJZ82264.1"/>
    <property type="molecule type" value="Genomic_DNA"/>
</dbReference>
<dbReference type="OrthoDB" id="2971563at2"/>
<dbReference type="Proteomes" id="UP000006078">
    <property type="component" value="Unassembled WGS sequence"/>
</dbReference>
<dbReference type="STRING" id="29321.AAV33_05630"/>
<feature type="compositionally biased region" description="Polar residues" evidence="1">
    <location>
        <begin position="1"/>
        <end position="17"/>
    </location>
</feature>
<dbReference type="EMBL" id="CAJZ01000105">
    <property type="protein sequence ID" value="CCI83456.1"/>
    <property type="molecule type" value="Genomic_DNA"/>
</dbReference>
<dbReference type="SUPFAM" id="SSF56281">
    <property type="entry name" value="Metallo-hydrolase/oxidoreductase"/>
    <property type="match status" value="1"/>
</dbReference>
<name>I7JW10_9CORY</name>
<comment type="caution">
    <text evidence="3">The sequence shown here is derived from an EMBL/GenBank/DDBJ whole genome shotgun (WGS) entry which is preliminary data.</text>
</comment>
<dbReference type="Proteomes" id="UP000011016">
    <property type="component" value="Unassembled WGS sequence"/>
</dbReference>
<feature type="domain" description="Metallo-beta-lactamase" evidence="2">
    <location>
        <begin position="50"/>
        <end position="212"/>
    </location>
</feature>
<feature type="region of interest" description="Disordered" evidence="1">
    <location>
        <begin position="1"/>
        <end position="31"/>
    </location>
</feature>
<sequence length="233" mass="25153">MTDSTPSGTSGENTFRSGLSKKKPAPDDALAGRDLGADLNLARAAVDPMDNNVYLLHEDGRGLLIDAPGDPEAIEKLAEKAGVSVETILITHRHNDHTGALERLVKSTGAKVVASYLDAPAIPVAPDVELRHGDTISFAERELPVAVLRGHTPGGLALAARVDERVHLFVGDSLFPDGLGKTVSEGDFARLFRDVTARLFDVFDDAVVHPGHGKDTTLSAERPKLDEWWQRRW</sequence>
<reference evidence="3 6" key="1">
    <citation type="journal article" date="2012" name="J. Bacteriol.">
        <title>Draft Genome Sequence of Turicella otitidis ATCC 51513, Isolated from Middle Ear Fluid from a Child with Otitis Media.</title>
        <authorList>
            <person name="Brinkrolf K."/>
            <person name="Schneider J."/>
            <person name="Knecht M."/>
            <person name="Ruckert C."/>
            <person name="Tauch A."/>
        </authorList>
    </citation>
    <scope>NUCLEOTIDE SEQUENCE [LARGE SCALE GENOMIC DNA]</scope>
    <source>
        <strain evidence="3 6">ATCC 51513</strain>
    </source>
</reference>
<dbReference type="eggNOG" id="COG0491">
    <property type="taxonomic scope" value="Bacteria"/>
</dbReference>
<proteinExistence type="predicted"/>
<evidence type="ECO:0000313" key="5">
    <source>
        <dbReference type="Proteomes" id="UP000006078"/>
    </source>
</evidence>
<evidence type="ECO:0000313" key="6">
    <source>
        <dbReference type="Proteomes" id="UP000011016"/>
    </source>
</evidence>
<dbReference type="CDD" id="cd06262">
    <property type="entry name" value="metallo-hydrolase-like_MBL-fold"/>
    <property type="match status" value="1"/>
</dbReference>
<keyword evidence="5" id="KW-1185">Reference proteome</keyword>
<dbReference type="SMART" id="SM00849">
    <property type="entry name" value="Lactamase_B"/>
    <property type="match status" value="1"/>
</dbReference>
<dbReference type="PANTHER" id="PTHR46233:SF1">
    <property type="entry name" value="CONSERVED PROTEIN"/>
    <property type="match status" value="1"/>
</dbReference>
<evidence type="ECO:0000313" key="3">
    <source>
        <dbReference type="EMBL" id="CCI83456.1"/>
    </source>
</evidence>
<evidence type="ECO:0000259" key="2">
    <source>
        <dbReference type="SMART" id="SM00849"/>
    </source>
</evidence>